<accession>A0A9Q3PYE2</accession>
<dbReference type="EMBL" id="AVOT02101250">
    <property type="protein sequence ID" value="MBW0577730.1"/>
    <property type="molecule type" value="Genomic_DNA"/>
</dbReference>
<evidence type="ECO:0000313" key="3">
    <source>
        <dbReference type="Proteomes" id="UP000765509"/>
    </source>
</evidence>
<sequence>MVHTRNGSKHLVQQDGCGEGRGKTKSRSVKSSSSKTHLEDGRVSPHSPRSVPITFDVNSESRLIHDNILRAEPLKSGRNTNLSIPIQKLVQSSQRRGVGSMPKPLAGGHELLLTHQELSGSGEDHRTLMRLEPIVLQRQGQKDKEVVEEPKSIIHRPKEGTGNYSSFGSRGPSGVYQLQTSSRSVQRQAQRTSEETERSQEPSRQGKRQSQLAQTLPIRVQDSQVGAFSHGQCVQYGQDSPGIYSQGAGMDEKNISTQIIDEIHFSQSNIDVKTGKHDAKLTKITLDINDLKKNDKQSAEMHKSVITTLDLYISTLHLKIDAKMVHTRIGNNYLVQLDGCGQGRGKTKSRSFKSSSRKTHLEDAKVASHSPRSVPTNFDVNSESELIHNNILSTEPLSSGRNRNLSIPIQKLVWSSQRRGVGNMSKPLAGGHELLLTLSQGVNRLVTTLNMFVTR</sequence>
<organism evidence="2 3">
    <name type="scientific">Austropuccinia psidii MF-1</name>
    <dbReference type="NCBI Taxonomy" id="1389203"/>
    <lineage>
        <taxon>Eukaryota</taxon>
        <taxon>Fungi</taxon>
        <taxon>Dikarya</taxon>
        <taxon>Basidiomycota</taxon>
        <taxon>Pucciniomycotina</taxon>
        <taxon>Pucciniomycetes</taxon>
        <taxon>Pucciniales</taxon>
        <taxon>Sphaerophragmiaceae</taxon>
        <taxon>Austropuccinia</taxon>
    </lineage>
</organism>
<reference evidence="2" key="1">
    <citation type="submission" date="2021-03" db="EMBL/GenBank/DDBJ databases">
        <title>Draft genome sequence of rust myrtle Austropuccinia psidii MF-1, a brazilian biotype.</title>
        <authorList>
            <person name="Quecine M.C."/>
            <person name="Pachon D.M.R."/>
            <person name="Bonatelli M.L."/>
            <person name="Correr F.H."/>
            <person name="Franceschini L.M."/>
            <person name="Leite T.F."/>
            <person name="Margarido G.R.A."/>
            <person name="Almeida C.A."/>
            <person name="Ferrarezi J.A."/>
            <person name="Labate C.A."/>
        </authorList>
    </citation>
    <scope>NUCLEOTIDE SEQUENCE</scope>
    <source>
        <strain evidence="2">MF-1</strain>
    </source>
</reference>
<feature type="compositionally biased region" description="Basic residues" evidence="1">
    <location>
        <begin position="345"/>
        <end position="358"/>
    </location>
</feature>
<proteinExistence type="predicted"/>
<feature type="region of interest" description="Disordered" evidence="1">
    <location>
        <begin position="1"/>
        <end position="53"/>
    </location>
</feature>
<name>A0A9Q3PYE2_9BASI</name>
<dbReference type="AlphaFoldDB" id="A0A9Q3PYE2"/>
<comment type="caution">
    <text evidence="2">The sequence shown here is derived from an EMBL/GenBank/DDBJ whole genome shotgun (WGS) entry which is preliminary data.</text>
</comment>
<gene>
    <name evidence="2" type="ORF">O181_117445</name>
</gene>
<feature type="region of interest" description="Disordered" evidence="1">
    <location>
        <begin position="340"/>
        <end position="377"/>
    </location>
</feature>
<feature type="compositionally biased region" description="Basic and acidic residues" evidence="1">
    <location>
        <begin position="140"/>
        <end position="159"/>
    </location>
</feature>
<feature type="compositionally biased region" description="Polar residues" evidence="1">
    <location>
        <begin position="176"/>
        <end position="191"/>
    </location>
</feature>
<evidence type="ECO:0000313" key="2">
    <source>
        <dbReference type="EMBL" id="MBW0577730.1"/>
    </source>
</evidence>
<keyword evidence="3" id="KW-1185">Reference proteome</keyword>
<feature type="compositionally biased region" description="Basic and acidic residues" evidence="1">
    <location>
        <begin position="192"/>
        <end position="201"/>
    </location>
</feature>
<dbReference type="Proteomes" id="UP000765509">
    <property type="component" value="Unassembled WGS sequence"/>
</dbReference>
<evidence type="ECO:0000256" key="1">
    <source>
        <dbReference type="SAM" id="MobiDB-lite"/>
    </source>
</evidence>
<protein>
    <submittedName>
        <fullName evidence="2">Uncharacterized protein</fullName>
    </submittedName>
</protein>
<feature type="region of interest" description="Disordered" evidence="1">
    <location>
        <begin position="139"/>
        <end position="213"/>
    </location>
</feature>